<dbReference type="Gene3D" id="3.40.50.300">
    <property type="entry name" value="P-loop containing nucleotide triphosphate hydrolases"/>
    <property type="match status" value="1"/>
</dbReference>
<dbReference type="EMBL" id="LT629776">
    <property type="protein sequence ID" value="SDS02149.1"/>
    <property type="molecule type" value="Genomic_DNA"/>
</dbReference>
<sequence length="544" mass="59048">MTLPFTVPPHDDGAHHAEAADGNAVVAEEAVAELRRLLNGPDRRDEAPDRRARRDEDPDRRARRDEEEGLDKLDQRDDGLDELDKLDHRILLKAAAGAGKSFVLKRLVAEAVAHERCTRVAIVAFTNKQTWPLALSLTNTLGREAVCLFAAAGALAKLPDEVADRVTVATSAKEIPPECQVIISTVHKLGVFHELTRHLDLLGPAANGETPYDVLFVDEAWQIPHHLFTKVSKAAHLWVGVGDVGQLSPLEIGDNPWRGDSGYNPYRAWPTAYDDDENTWARELPTVWRPAVGHLGLWRRFYPEWSTLNCVAGPGDRGLEVGDLPPAVAAIWEHVGTGVPTLVEIDGLEAPDAPDIDLPLMLAAESLIDQLFAAGFALTTAAYDARANPTGKIMRRGPGDPSDDALIAVLATRGLAVEDATDAVERLREHHGLLESDILASTVDSYQGQTNGITVAIHPLNGATGLDAFNSEFGRLAVTCTRATHGLLMLARPGLDTLLDEAPARPGTPFGEPGNRSLPRQTHRSILEAFGRVRVDSRDVLSFE</sequence>
<feature type="compositionally biased region" description="Basic and acidic residues" evidence="1">
    <location>
        <begin position="9"/>
        <end position="19"/>
    </location>
</feature>
<reference evidence="2 3" key="1">
    <citation type="submission" date="2016-10" db="EMBL/GenBank/DDBJ databases">
        <authorList>
            <person name="de Groot N.N."/>
        </authorList>
    </citation>
    <scope>NUCLEOTIDE SEQUENCE [LARGE SCALE GENOMIC DNA]</scope>
    <source>
        <strain evidence="2 3">DSM 22126</strain>
    </source>
</reference>
<accession>A0A1H1NUV5</accession>
<dbReference type="RefSeq" id="WP_083371541.1">
    <property type="nucleotide sequence ID" value="NZ_LT629776.1"/>
</dbReference>
<evidence type="ECO:0000313" key="3">
    <source>
        <dbReference type="Proteomes" id="UP000185663"/>
    </source>
</evidence>
<keyword evidence="3" id="KW-1185">Reference proteome</keyword>
<organism evidence="2 3">
    <name type="scientific">Paraoerskovia marina</name>
    <dbReference type="NCBI Taxonomy" id="545619"/>
    <lineage>
        <taxon>Bacteria</taxon>
        <taxon>Bacillati</taxon>
        <taxon>Actinomycetota</taxon>
        <taxon>Actinomycetes</taxon>
        <taxon>Micrococcales</taxon>
        <taxon>Cellulomonadaceae</taxon>
        <taxon>Paraoerskovia</taxon>
    </lineage>
</organism>
<dbReference type="SUPFAM" id="SSF52540">
    <property type="entry name" value="P-loop containing nucleoside triphosphate hydrolases"/>
    <property type="match status" value="1"/>
</dbReference>
<gene>
    <name evidence="2" type="ORF">SAMN04489860_0614</name>
</gene>
<dbReference type="eggNOG" id="COG0507">
    <property type="taxonomic scope" value="Bacteria"/>
</dbReference>
<feature type="region of interest" description="Disordered" evidence="1">
    <location>
        <begin position="1"/>
        <end position="21"/>
    </location>
</feature>
<evidence type="ECO:0000313" key="2">
    <source>
        <dbReference type="EMBL" id="SDS02149.1"/>
    </source>
</evidence>
<dbReference type="STRING" id="545619.SAMN04489860_0614"/>
<dbReference type="Proteomes" id="UP000185663">
    <property type="component" value="Chromosome I"/>
</dbReference>
<evidence type="ECO:0000256" key="1">
    <source>
        <dbReference type="SAM" id="MobiDB-lite"/>
    </source>
</evidence>
<dbReference type="InterPro" id="IPR027417">
    <property type="entry name" value="P-loop_NTPase"/>
</dbReference>
<dbReference type="OrthoDB" id="3759899at2"/>
<dbReference type="AlphaFoldDB" id="A0A1H1NUV5"/>
<name>A0A1H1NUV5_9CELL</name>
<proteinExistence type="predicted"/>
<protein>
    <submittedName>
        <fullName evidence="2">AAA domain-containing protein</fullName>
    </submittedName>
</protein>
<dbReference type="Pfam" id="PF13245">
    <property type="entry name" value="AAA_19"/>
    <property type="match status" value="1"/>
</dbReference>
<feature type="region of interest" description="Disordered" evidence="1">
    <location>
        <begin position="36"/>
        <end position="73"/>
    </location>
</feature>